<evidence type="ECO:0000313" key="12">
    <source>
        <dbReference type="Proteomes" id="UP001281410"/>
    </source>
</evidence>
<accession>A0AAE0B0F1</accession>
<dbReference type="Gene3D" id="3.80.10.10">
    <property type="entry name" value="Ribonuclease Inhibitor"/>
    <property type="match status" value="1"/>
</dbReference>
<dbReference type="AlphaFoldDB" id="A0AAE0B0F1"/>
<evidence type="ECO:0000256" key="8">
    <source>
        <dbReference type="ARBA" id="ARBA00023170"/>
    </source>
</evidence>
<keyword evidence="7" id="KW-0472">Membrane</keyword>
<dbReference type="EMBL" id="JANJYJ010000002">
    <property type="protein sequence ID" value="KAK3227698.1"/>
    <property type="molecule type" value="Genomic_DNA"/>
</dbReference>
<name>A0AAE0B0F1_9ROSI</name>
<dbReference type="InterPro" id="IPR032675">
    <property type="entry name" value="LRR_dom_sf"/>
</dbReference>
<evidence type="ECO:0000256" key="1">
    <source>
        <dbReference type="ARBA" id="ARBA00004251"/>
    </source>
</evidence>
<gene>
    <name evidence="11" type="ORF">Dsin_007560</name>
</gene>
<evidence type="ECO:0000256" key="2">
    <source>
        <dbReference type="ARBA" id="ARBA00009592"/>
    </source>
</evidence>
<comment type="subcellular location">
    <subcellularLocation>
        <location evidence="1">Cell membrane</location>
        <topology evidence="1">Single-pass type I membrane protein</topology>
    </subcellularLocation>
</comment>
<dbReference type="Proteomes" id="UP001281410">
    <property type="component" value="Unassembled WGS sequence"/>
</dbReference>
<evidence type="ECO:0000256" key="10">
    <source>
        <dbReference type="SAM" id="SignalP"/>
    </source>
</evidence>
<feature type="chain" id="PRO_5042162952" evidence="10">
    <location>
        <begin position="21"/>
        <end position="141"/>
    </location>
</feature>
<keyword evidence="12" id="KW-1185">Reference proteome</keyword>
<protein>
    <submittedName>
        <fullName evidence="11">Uncharacterized protein</fullName>
    </submittedName>
</protein>
<evidence type="ECO:0000256" key="7">
    <source>
        <dbReference type="ARBA" id="ARBA00023136"/>
    </source>
</evidence>
<dbReference type="GO" id="GO:0005886">
    <property type="term" value="C:plasma membrane"/>
    <property type="evidence" value="ECO:0007669"/>
    <property type="project" value="UniProtKB-SubCell"/>
</dbReference>
<dbReference type="Pfam" id="PF00560">
    <property type="entry name" value="LRR_1"/>
    <property type="match status" value="1"/>
</dbReference>
<comment type="caution">
    <text evidence="11">The sequence shown here is derived from an EMBL/GenBank/DDBJ whole genome shotgun (WGS) entry which is preliminary data.</text>
</comment>
<evidence type="ECO:0000256" key="4">
    <source>
        <dbReference type="ARBA" id="ARBA00022692"/>
    </source>
</evidence>
<dbReference type="SUPFAM" id="SSF52058">
    <property type="entry name" value="L domain-like"/>
    <property type="match status" value="1"/>
</dbReference>
<keyword evidence="8" id="KW-0675">Receptor</keyword>
<evidence type="ECO:0000256" key="5">
    <source>
        <dbReference type="ARBA" id="ARBA00022729"/>
    </source>
</evidence>
<evidence type="ECO:0000256" key="3">
    <source>
        <dbReference type="ARBA" id="ARBA00022475"/>
    </source>
</evidence>
<reference evidence="11" key="1">
    <citation type="journal article" date="2023" name="Plant J.">
        <title>Genome sequences and population genomics provide insights into the demographic history, inbreeding, and mutation load of two 'living fossil' tree species of Dipteronia.</title>
        <authorList>
            <person name="Feng Y."/>
            <person name="Comes H.P."/>
            <person name="Chen J."/>
            <person name="Zhu S."/>
            <person name="Lu R."/>
            <person name="Zhang X."/>
            <person name="Li P."/>
            <person name="Qiu J."/>
            <person name="Olsen K.M."/>
            <person name="Qiu Y."/>
        </authorList>
    </citation>
    <scope>NUCLEOTIDE SEQUENCE</scope>
    <source>
        <strain evidence="11">NBL</strain>
    </source>
</reference>
<evidence type="ECO:0000256" key="6">
    <source>
        <dbReference type="ARBA" id="ARBA00022989"/>
    </source>
</evidence>
<keyword evidence="5 10" id="KW-0732">Signal</keyword>
<comment type="similarity">
    <text evidence="2">Belongs to the RLP family.</text>
</comment>
<evidence type="ECO:0000313" key="11">
    <source>
        <dbReference type="EMBL" id="KAK3227698.1"/>
    </source>
</evidence>
<dbReference type="InterPro" id="IPR001611">
    <property type="entry name" value="Leu-rich_rpt"/>
</dbReference>
<keyword evidence="3" id="KW-1003">Cell membrane</keyword>
<dbReference type="PANTHER" id="PTHR48052">
    <property type="entry name" value="UNNAMED PRODUCT"/>
    <property type="match status" value="1"/>
</dbReference>
<keyword evidence="6" id="KW-1133">Transmembrane helix</keyword>
<keyword evidence="4" id="KW-0812">Transmembrane</keyword>
<keyword evidence="9" id="KW-0325">Glycoprotein</keyword>
<organism evidence="11 12">
    <name type="scientific">Dipteronia sinensis</name>
    <dbReference type="NCBI Taxonomy" id="43782"/>
    <lineage>
        <taxon>Eukaryota</taxon>
        <taxon>Viridiplantae</taxon>
        <taxon>Streptophyta</taxon>
        <taxon>Embryophyta</taxon>
        <taxon>Tracheophyta</taxon>
        <taxon>Spermatophyta</taxon>
        <taxon>Magnoliopsida</taxon>
        <taxon>eudicotyledons</taxon>
        <taxon>Gunneridae</taxon>
        <taxon>Pentapetalae</taxon>
        <taxon>rosids</taxon>
        <taxon>malvids</taxon>
        <taxon>Sapindales</taxon>
        <taxon>Sapindaceae</taxon>
        <taxon>Hippocastanoideae</taxon>
        <taxon>Acereae</taxon>
        <taxon>Dipteronia</taxon>
    </lineage>
</organism>
<sequence>MSTSFSSFLLQIAKLRLAFCKLVIIPNLKNCSLIQELDLSDNPISGEIRNWIWKVVDGSLNPSYISLVGFQEPYSILNLYLLDLHSTRLQGKISFPSPEEVIVDYSNNNFTSSIPDDIRYIAPNMYLFSVSNMLTSGIPES</sequence>
<dbReference type="PANTHER" id="PTHR48052:SF8">
    <property type="entry name" value="LRR RECEPTOR-LIKE SERINE_THREONINE-PROTEIN KINASE FLS2"/>
    <property type="match status" value="1"/>
</dbReference>
<evidence type="ECO:0000256" key="9">
    <source>
        <dbReference type="ARBA" id="ARBA00023180"/>
    </source>
</evidence>
<feature type="signal peptide" evidence="10">
    <location>
        <begin position="1"/>
        <end position="20"/>
    </location>
</feature>
<proteinExistence type="inferred from homology"/>